<accession>Q95RY0</accession>
<evidence type="ECO:0000313" key="1">
    <source>
        <dbReference type="EMBL" id="AAL28598.1"/>
    </source>
</evidence>
<dbReference type="AlphaFoldDB" id="Q95RY0"/>
<reference evidence="1" key="1">
    <citation type="submission" date="2001-10" db="EMBL/GenBank/DDBJ databases">
        <authorList>
            <person name="Stapleton M."/>
            <person name="Brokstein P."/>
            <person name="Hong L."/>
            <person name="Agbayani A."/>
            <person name="Carlson J."/>
            <person name="Champe M."/>
            <person name="Chavez C."/>
            <person name="Dorsett V."/>
            <person name="Farfan D."/>
            <person name="Frise E."/>
            <person name="George R."/>
            <person name="Gonzalez M."/>
            <person name="Guarin H."/>
            <person name="Li P."/>
            <person name="Liao G."/>
            <person name="Miranda A."/>
            <person name="Mungall C.J."/>
            <person name="Nunoo J."/>
            <person name="Pacleb J."/>
            <person name="Paragas V."/>
            <person name="Park S."/>
            <person name="Phouanenavong S."/>
            <person name="Wan K."/>
            <person name="Yu C."/>
            <person name="Lewis S.E."/>
            <person name="Rubin G.M."/>
            <person name="Celniker S."/>
        </authorList>
    </citation>
    <scope>NUCLEOTIDE SEQUENCE</scope>
    <source>
        <strain evidence="1">Berkeley</strain>
    </source>
</reference>
<proteinExistence type="evidence at transcript level"/>
<organism evidence="1">
    <name type="scientific">Drosophila melanogaster</name>
    <name type="common">Fruit fly</name>
    <dbReference type="NCBI Taxonomy" id="7227"/>
    <lineage>
        <taxon>Eukaryota</taxon>
        <taxon>Metazoa</taxon>
        <taxon>Ecdysozoa</taxon>
        <taxon>Arthropoda</taxon>
        <taxon>Hexapoda</taxon>
        <taxon>Insecta</taxon>
        <taxon>Pterygota</taxon>
        <taxon>Neoptera</taxon>
        <taxon>Endopterygota</taxon>
        <taxon>Diptera</taxon>
        <taxon>Brachycera</taxon>
        <taxon>Muscomorpha</taxon>
        <taxon>Ephydroidea</taxon>
        <taxon>Drosophilidae</taxon>
        <taxon>Drosophila</taxon>
        <taxon>Sophophora</taxon>
    </lineage>
</organism>
<dbReference type="EMBL" id="AY061050">
    <property type="protein sequence ID" value="AAL28598.1"/>
    <property type="molecule type" value="mRNA"/>
</dbReference>
<name>Q95RY0_DROME</name>
<sequence>MYVNYLSHPKPPTLPDILSQSKVICILRRKRQREFCYVFLPSELAPK</sequence>
<protein>
    <submittedName>
        <fullName evidence="1">LD02060p</fullName>
    </submittedName>
</protein>